<dbReference type="Pfam" id="PF21436">
    <property type="entry name" value="STT3-PglB_core"/>
    <property type="match status" value="1"/>
</dbReference>
<evidence type="ECO:0000256" key="17">
    <source>
        <dbReference type="SAM" id="Phobius"/>
    </source>
</evidence>
<dbReference type="UniPathway" id="UPA00378"/>
<feature type="transmembrane region" description="Helical" evidence="17">
    <location>
        <begin position="442"/>
        <end position="461"/>
    </location>
</feature>
<evidence type="ECO:0000256" key="15">
    <source>
        <dbReference type="ARBA" id="ARBA00030679"/>
    </source>
</evidence>
<feature type="transmembrane region" description="Helical" evidence="17">
    <location>
        <begin position="98"/>
        <end position="119"/>
    </location>
</feature>
<feature type="transmembrane region" description="Helical" evidence="17">
    <location>
        <begin position="12"/>
        <end position="30"/>
    </location>
</feature>
<evidence type="ECO:0000256" key="1">
    <source>
        <dbReference type="ARBA" id="ARBA00001936"/>
    </source>
</evidence>
<dbReference type="OrthoDB" id="82393at2157"/>
<evidence type="ECO:0000256" key="12">
    <source>
        <dbReference type="ARBA" id="ARBA00022989"/>
    </source>
</evidence>
<feature type="transmembrane region" description="Helical" evidence="17">
    <location>
        <begin position="363"/>
        <end position="381"/>
    </location>
</feature>
<dbReference type="AlphaFoldDB" id="A0A142CVR5"/>
<evidence type="ECO:0000256" key="6">
    <source>
        <dbReference type="ARBA" id="ARBA00012602"/>
    </source>
</evidence>
<keyword evidence="13 17" id="KW-0472">Membrane</keyword>
<evidence type="ECO:0000256" key="14">
    <source>
        <dbReference type="ARBA" id="ARBA00023211"/>
    </source>
</evidence>
<feature type="transmembrane region" description="Helical" evidence="17">
    <location>
        <begin position="228"/>
        <end position="249"/>
    </location>
</feature>
<evidence type="ECO:0000259" key="18">
    <source>
        <dbReference type="Pfam" id="PF02516"/>
    </source>
</evidence>
<feature type="transmembrane region" description="Helical" evidence="17">
    <location>
        <begin position="182"/>
        <end position="199"/>
    </location>
</feature>
<organism evidence="20 21">
    <name type="scientific">Thermococcus peptonophilus</name>
    <dbReference type="NCBI Taxonomy" id="53952"/>
    <lineage>
        <taxon>Archaea</taxon>
        <taxon>Methanobacteriati</taxon>
        <taxon>Methanobacteriota</taxon>
        <taxon>Thermococci</taxon>
        <taxon>Thermococcales</taxon>
        <taxon>Thermococcaceae</taxon>
        <taxon>Thermococcus</taxon>
    </lineage>
</organism>
<evidence type="ECO:0000256" key="5">
    <source>
        <dbReference type="ARBA" id="ARBA00010810"/>
    </source>
</evidence>
<dbReference type="InterPro" id="IPR048999">
    <property type="entry name" value="STT3-PglB_core"/>
</dbReference>
<feature type="transmembrane region" description="Helical" evidence="17">
    <location>
        <begin position="282"/>
        <end position="305"/>
    </location>
</feature>
<sequence>MDFNKIFRPKVALPLITTVALIFRLIPMRFKYLLGYDPYFHLAYIEEALKAGKWFNFLTIAGGPWGFQVRHFHPLGLWAAPAYVYKTLKIFGISLYNAFRITPVIFGVLTVVLFYLALLKLYGEKGAFFASLFLAVSFGHVFRSMAGYYRGDNYMLFWYSVALFGIALAMEKKHPRWRYKRLAFYVIPALASGFAAAFWQAYYPIFVFLLANGVFLGVGAFLLGRDKYILDGIALTVSTAFGVLIANYLGGKVGYGMLGYDQWLGRKVAEKFSLELTTIKDAYLLFHLKYLVALALVGLLALFALSKFIGDKRLRGITVVVFGAIAVYLLLARFEGLKDLSTGFGIFKKVPISETHPPTFDDLWNAFALGLFIAPLFFLRFRPGKVKVQDFMLLGLVLPSLYMIRTWTRFLFIGSMGVALMAGIGLLELYEILSRFDGKKGLALTLGLLVLIPTVDAAFGLEKVAAQRPFMNEHWEKALTWLGENSNKNDVVLAWWDYGHWVTYYARRSPVAQGSPNVAVALYYLGKLNENWAINRGVDYVIVSYYDFLKFGAIVDTARMHPKYNVSENYGLVVLPMVSSVGALVFRNGGYMVVARPGEEWDVEINVNGHVFAPREVYVEYGDKIIRPNLAPSESDAYVYINLNYNYAVLMNGNAFNTTLARLFIRPENPYELVYSDGGLIKILRLKHPNVVVKRTGGETLLQFENATGTRLGIWGFLDNGTMVFKKWYNVEGLKEFELPPKVNGTVIRYAYAEGKKIVDRGVFRRD</sequence>
<evidence type="ECO:0000313" key="21">
    <source>
        <dbReference type="Proteomes" id="UP000073604"/>
    </source>
</evidence>
<evidence type="ECO:0000256" key="16">
    <source>
        <dbReference type="ARBA" id="ARBA00034066"/>
    </source>
</evidence>
<dbReference type="STRING" id="53952.A0127_06605"/>
<comment type="subcellular location">
    <subcellularLocation>
        <location evidence="3">Cell membrane</location>
        <topology evidence="3">Multi-pass membrane protein</topology>
    </subcellularLocation>
</comment>
<feature type="domain" description="Oligosaccharyl transferase STT3 N-terminal" evidence="18">
    <location>
        <begin position="31"/>
        <end position="215"/>
    </location>
</feature>
<keyword evidence="11" id="KW-0460">Magnesium</keyword>
<evidence type="ECO:0000256" key="3">
    <source>
        <dbReference type="ARBA" id="ARBA00004651"/>
    </source>
</evidence>
<keyword evidence="12 17" id="KW-1133">Transmembrane helix</keyword>
<keyword evidence="7" id="KW-0328">Glycosyltransferase</keyword>
<dbReference type="GO" id="GO:0046872">
    <property type="term" value="F:metal ion binding"/>
    <property type="evidence" value="ECO:0007669"/>
    <property type="project" value="UniProtKB-KW"/>
</dbReference>
<proteinExistence type="inferred from homology"/>
<dbReference type="EMBL" id="CP014750">
    <property type="protein sequence ID" value="AMQ18867.1"/>
    <property type="molecule type" value="Genomic_DNA"/>
</dbReference>
<keyword evidence="14" id="KW-0464">Manganese</keyword>
<evidence type="ECO:0000256" key="11">
    <source>
        <dbReference type="ARBA" id="ARBA00022842"/>
    </source>
</evidence>
<protein>
    <recommendedName>
        <fullName evidence="6">dolichyl-phosphooligosaccharide-protein glycotransferase</fullName>
        <ecNumber evidence="6">2.4.99.21</ecNumber>
    </recommendedName>
    <alternativeName>
        <fullName evidence="15">Oligosaccharyl transferase</fullName>
    </alternativeName>
</protein>
<comment type="similarity">
    <text evidence="5">Belongs to the STT3 family.</text>
</comment>
<feature type="transmembrane region" description="Helical" evidence="17">
    <location>
        <begin position="154"/>
        <end position="170"/>
    </location>
</feature>
<dbReference type="Proteomes" id="UP000073604">
    <property type="component" value="Chromosome"/>
</dbReference>
<evidence type="ECO:0000259" key="19">
    <source>
        <dbReference type="Pfam" id="PF21436"/>
    </source>
</evidence>
<dbReference type="GeneID" id="27140203"/>
<comment type="cofactor">
    <cofactor evidence="2">
        <name>Mg(2+)</name>
        <dbReference type="ChEBI" id="CHEBI:18420"/>
    </cofactor>
</comment>
<feature type="transmembrane region" description="Helical" evidence="17">
    <location>
        <begin position="410"/>
        <end position="430"/>
    </location>
</feature>
<feature type="transmembrane region" description="Helical" evidence="17">
    <location>
        <begin position="317"/>
        <end position="334"/>
    </location>
</feature>
<comment type="cofactor">
    <cofactor evidence="1">
        <name>Mn(2+)</name>
        <dbReference type="ChEBI" id="CHEBI:29035"/>
    </cofactor>
</comment>
<name>A0A142CVR5_9EURY</name>
<evidence type="ECO:0000256" key="7">
    <source>
        <dbReference type="ARBA" id="ARBA00022676"/>
    </source>
</evidence>
<dbReference type="RefSeq" id="WP_062389565.1">
    <property type="nucleotide sequence ID" value="NZ_CP014750.1"/>
</dbReference>
<keyword evidence="9 17" id="KW-0812">Transmembrane</keyword>
<keyword evidence="21" id="KW-1185">Reference proteome</keyword>
<comment type="catalytic activity">
    <reaction evidence="16">
        <text>an archaeal dolichyl phosphooligosaccharide + [protein]-L-asparagine = an archaeal dolichyl phosphate + a glycoprotein with the oligosaccharide chain attached by N-beta-D-glycosyl linkage to a protein L-asparagine.</text>
        <dbReference type="EC" id="2.4.99.21"/>
    </reaction>
</comment>
<feature type="transmembrane region" description="Helical" evidence="17">
    <location>
        <begin position="126"/>
        <end position="142"/>
    </location>
</feature>
<dbReference type="GO" id="GO:0004576">
    <property type="term" value="F:oligosaccharyl transferase activity"/>
    <property type="evidence" value="ECO:0007669"/>
    <property type="project" value="InterPro"/>
</dbReference>
<dbReference type="InterPro" id="IPR003674">
    <property type="entry name" value="Oligo_trans_STT3"/>
</dbReference>
<feature type="transmembrane region" description="Helical" evidence="17">
    <location>
        <begin position="205"/>
        <end position="223"/>
    </location>
</feature>
<dbReference type="GO" id="GO:0005886">
    <property type="term" value="C:plasma membrane"/>
    <property type="evidence" value="ECO:0007669"/>
    <property type="project" value="UniProtKB-SubCell"/>
</dbReference>
<feature type="domain" description="STT3/PglB/AglB core" evidence="19">
    <location>
        <begin position="489"/>
        <end position="515"/>
    </location>
</feature>
<keyword evidence="8 20" id="KW-0808">Transferase</keyword>
<evidence type="ECO:0000256" key="2">
    <source>
        <dbReference type="ARBA" id="ARBA00001946"/>
    </source>
</evidence>
<evidence type="ECO:0000256" key="9">
    <source>
        <dbReference type="ARBA" id="ARBA00022692"/>
    </source>
</evidence>
<gene>
    <name evidence="20" type="ORF">A0127_06605</name>
</gene>
<dbReference type="InterPro" id="IPR048307">
    <property type="entry name" value="STT3_N"/>
</dbReference>
<dbReference type="Gene3D" id="3.40.50.12610">
    <property type="match status" value="1"/>
</dbReference>
<evidence type="ECO:0000256" key="10">
    <source>
        <dbReference type="ARBA" id="ARBA00022723"/>
    </source>
</evidence>
<comment type="pathway">
    <text evidence="4">Protein modification; protein glycosylation.</text>
</comment>
<evidence type="ECO:0000256" key="8">
    <source>
        <dbReference type="ARBA" id="ARBA00022679"/>
    </source>
</evidence>
<evidence type="ECO:0000313" key="20">
    <source>
        <dbReference type="EMBL" id="AMQ18867.1"/>
    </source>
</evidence>
<dbReference type="KEGG" id="tpep:A0127_06605"/>
<evidence type="ECO:0000256" key="13">
    <source>
        <dbReference type="ARBA" id="ARBA00023136"/>
    </source>
</evidence>
<dbReference type="Pfam" id="PF02516">
    <property type="entry name" value="STT3"/>
    <property type="match status" value="1"/>
</dbReference>
<dbReference type="PANTHER" id="PTHR13872">
    <property type="entry name" value="DOLICHYL-DIPHOSPHOOLIGOSACCHARIDE--PROTEIN GLYCOSYLTRANSFERASE SUBUNIT"/>
    <property type="match status" value="1"/>
</dbReference>
<evidence type="ECO:0000256" key="4">
    <source>
        <dbReference type="ARBA" id="ARBA00004922"/>
    </source>
</evidence>
<dbReference type="EC" id="2.4.99.21" evidence="6"/>
<reference evidence="21" key="1">
    <citation type="submission" date="2016-03" db="EMBL/GenBank/DDBJ databases">
        <authorList>
            <person name="Oger P.M."/>
        </authorList>
    </citation>
    <scope>NUCLEOTIDE SEQUENCE [LARGE SCALE GENOMIC DNA]</scope>
    <source>
        <strain evidence="21">OG-1</strain>
    </source>
</reference>
<keyword evidence="10" id="KW-0479">Metal-binding</keyword>
<dbReference type="PANTHER" id="PTHR13872:SF1">
    <property type="entry name" value="DOLICHYL-DIPHOSPHOOLIGOSACCHARIDE--PROTEIN GLYCOSYLTRANSFERASE SUBUNIT STT3B"/>
    <property type="match status" value="1"/>
</dbReference>
<accession>A0A142CVR5</accession>